<evidence type="ECO:0000313" key="3">
    <source>
        <dbReference type="Proteomes" id="UP000779233"/>
    </source>
</evidence>
<protein>
    <submittedName>
        <fullName evidence="2">(malaria parasite P. vivax) hypothetical protein</fullName>
    </submittedName>
</protein>
<dbReference type="EMBL" id="CAJZCX010000015">
    <property type="protein sequence ID" value="CAG9483811.1"/>
    <property type="molecule type" value="Genomic_DNA"/>
</dbReference>
<sequence length="382" mass="44176">MSLKDYEDVCPFSRFIQRINKDPGLHYYSMYIDLSSVETSQRSKIEKLLILLERNYKDVGFRDEIIKKVCCNYLNYWLDKQKEIYVTPNSGINNDTWKIIESYWEGLKVHSTHICDRKIYDKSLSEKEKYIDFMVYCVNRDHLKKKCLQASDIYGYKKKYCNIFNEFTTKYYNEFTTKIPCLDNTNNDSIYTYIFSDDCTLQDMSKTFPEYDFDSESIVVGNSRKPIEKCKNTIQSVGDHKGLNFVSPSLAGDATLSKVDGTGSENSLVEPESSHPGPDVYSDGPQVLDHSLSTDENLTDNGPSKPIYYAGLSVSGVFFTSMVLYKYTALGPLIRSLVSKKEKLRQTTNKHLAEQWLQRTSEYMDSNSESAHYNFPYQSMQN</sequence>
<dbReference type="InterPro" id="IPR008780">
    <property type="entry name" value="Plasmodium_Vir"/>
</dbReference>
<gene>
    <name evidence="2" type="ORF">PVW1_020006400</name>
</gene>
<comment type="caution">
    <text evidence="2">The sequence shown here is derived from an EMBL/GenBank/DDBJ whole genome shotgun (WGS) entry which is preliminary data.</text>
</comment>
<reference evidence="2" key="1">
    <citation type="submission" date="2021-09" db="EMBL/GenBank/DDBJ databases">
        <authorList>
            <consortium name="Pathogen Informatics"/>
        </authorList>
    </citation>
    <scope>NUCLEOTIDE SEQUENCE</scope>
    <source>
        <strain evidence="2">PvW1</strain>
    </source>
</reference>
<name>A0A8S4HMD0_PLAVI</name>
<proteinExistence type="predicted"/>
<evidence type="ECO:0000313" key="2">
    <source>
        <dbReference type="EMBL" id="CAG9483811.1"/>
    </source>
</evidence>
<dbReference type="Pfam" id="PF05795">
    <property type="entry name" value="Plasmodium_Vir"/>
    <property type="match status" value="1"/>
</dbReference>
<accession>A0A8S4HMD0</accession>
<dbReference type="AlphaFoldDB" id="A0A8S4HMD0"/>
<dbReference type="Proteomes" id="UP000779233">
    <property type="component" value="Unassembled WGS sequence"/>
</dbReference>
<dbReference type="VEuPathDB" id="PlasmoDB:PVPAM_000035900"/>
<organism evidence="2 3">
    <name type="scientific">Plasmodium vivax</name>
    <name type="common">malaria parasite P. vivax</name>
    <dbReference type="NCBI Taxonomy" id="5855"/>
    <lineage>
        <taxon>Eukaryota</taxon>
        <taxon>Sar</taxon>
        <taxon>Alveolata</taxon>
        <taxon>Apicomplexa</taxon>
        <taxon>Aconoidasida</taxon>
        <taxon>Haemosporida</taxon>
        <taxon>Plasmodiidae</taxon>
        <taxon>Plasmodium</taxon>
        <taxon>Plasmodium (Plasmodium)</taxon>
    </lineage>
</organism>
<feature type="region of interest" description="Disordered" evidence="1">
    <location>
        <begin position="261"/>
        <end position="300"/>
    </location>
</feature>
<evidence type="ECO:0000256" key="1">
    <source>
        <dbReference type="SAM" id="MobiDB-lite"/>
    </source>
</evidence>